<sequence length="85" mass="9508">METRANIACDQCHGHKLKCTPLSQGCVRCTRLAIRCTYTRLPKKRGRKSTRSRPSPALVQHAPDYPVLDCLSGLSILSPEKEKTE</sequence>
<dbReference type="GO" id="GO:0008270">
    <property type="term" value="F:zinc ion binding"/>
    <property type="evidence" value="ECO:0007669"/>
    <property type="project" value="InterPro"/>
</dbReference>
<dbReference type="PANTHER" id="PTHR31668">
    <property type="entry name" value="GLUCOSE TRANSPORT TRANSCRIPTION REGULATOR RGT1-RELATED-RELATED"/>
    <property type="match status" value="1"/>
</dbReference>
<evidence type="ECO:0000256" key="4">
    <source>
        <dbReference type="ARBA" id="ARBA00023242"/>
    </source>
</evidence>
<dbReference type="GO" id="GO:0000981">
    <property type="term" value="F:DNA-binding transcription factor activity, RNA polymerase II-specific"/>
    <property type="evidence" value="ECO:0007669"/>
    <property type="project" value="InterPro"/>
</dbReference>
<dbReference type="InterPro" id="IPR001138">
    <property type="entry name" value="Zn2Cys6_DnaBD"/>
</dbReference>
<dbReference type="Proteomes" id="UP000248817">
    <property type="component" value="Unassembled WGS sequence"/>
</dbReference>
<dbReference type="SMART" id="SM00066">
    <property type="entry name" value="GAL4"/>
    <property type="match status" value="1"/>
</dbReference>
<evidence type="ECO:0000259" key="5">
    <source>
        <dbReference type="PROSITE" id="PS50048"/>
    </source>
</evidence>
<dbReference type="SUPFAM" id="SSF57701">
    <property type="entry name" value="Zn2/Cys6 DNA-binding domain"/>
    <property type="match status" value="1"/>
</dbReference>
<reference evidence="6 7" key="1">
    <citation type="submission" date="2018-02" db="EMBL/GenBank/DDBJ databases">
        <title>The genomes of Aspergillus section Nigri reveals drivers in fungal speciation.</title>
        <authorList>
            <consortium name="DOE Joint Genome Institute"/>
            <person name="Vesth T.C."/>
            <person name="Nybo J."/>
            <person name="Theobald S."/>
            <person name="Brandl J."/>
            <person name="Frisvad J.C."/>
            <person name="Nielsen K.F."/>
            <person name="Lyhne E.K."/>
            <person name="Kogle M.E."/>
            <person name="Kuo A."/>
            <person name="Riley R."/>
            <person name="Clum A."/>
            <person name="Nolan M."/>
            <person name="Lipzen A."/>
            <person name="Salamov A."/>
            <person name="Henrissat B."/>
            <person name="Wiebenga A."/>
            <person name="De vries R.P."/>
            <person name="Grigoriev I.V."/>
            <person name="Mortensen U.H."/>
            <person name="Andersen M.R."/>
            <person name="Baker S.E."/>
        </authorList>
    </citation>
    <scope>NUCLEOTIDE SEQUENCE [LARGE SCALE GENOMIC DNA]</scope>
    <source>
        <strain evidence="6 7">CBS 114.80</strain>
    </source>
</reference>
<dbReference type="Pfam" id="PF00172">
    <property type="entry name" value="Zn_clus"/>
    <property type="match status" value="1"/>
</dbReference>
<keyword evidence="4" id="KW-0539">Nucleus</keyword>
<keyword evidence="2" id="KW-0238">DNA-binding</keyword>
<accession>A0A2V5IA84</accession>
<dbReference type="InterPro" id="IPR050797">
    <property type="entry name" value="Carb_Metab_Trans_Reg"/>
</dbReference>
<dbReference type="PROSITE" id="PS00463">
    <property type="entry name" value="ZN2_CY6_FUNGAL_1"/>
    <property type="match status" value="1"/>
</dbReference>
<proteinExistence type="predicted"/>
<name>A0A2V5IA84_9EURO</name>
<feature type="domain" description="Zn(2)-C6 fungal-type" evidence="5">
    <location>
        <begin position="8"/>
        <end position="38"/>
    </location>
</feature>
<gene>
    <name evidence="6" type="ORF">BP00DRAFT_165433</name>
</gene>
<keyword evidence="7" id="KW-1185">Reference proteome</keyword>
<dbReference type="Gene3D" id="4.10.240.10">
    <property type="entry name" value="Zn(2)-C6 fungal-type DNA-binding domain"/>
    <property type="match status" value="1"/>
</dbReference>
<organism evidence="6 7">
    <name type="scientific">Aspergillus indologenus CBS 114.80</name>
    <dbReference type="NCBI Taxonomy" id="1450541"/>
    <lineage>
        <taxon>Eukaryota</taxon>
        <taxon>Fungi</taxon>
        <taxon>Dikarya</taxon>
        <taxon>Ascomycota</taxon>
        <taxon>Pezizomycotina</taxon>
        <taxon>Eurotiomycetes</taxon>
        <taxon>Eurotiomycetidae</taxon>
        <taxon>Eurotiales</taxon>
        <taxon>Aspergillaceae</taxon>
        <taxon>Aspergillus</taxon>
        <taxon>Aspergillus subgen. Circumdati</taxon>
    </lineage>
</organism>
<evidence type="ECO:0000313" key="6">
    <source>
        <dbReference type="EMBL" id="PYI32042.1"/>
    </source>
</evidence>
<dbReference type="GO" id="GO:0009893">
    <property type="term" value="P:positive regulation of metabolic process"/>
    <property type="evidence" value="ECO:0007669"/>
    <property type="project" value="UniProtKB-ARBA"/>
</dbReference>
<protein>
    <recommendedName>
        <fullName evidence="5">Zn(2)-C6 fungal-type domain-containing protein</fullName>
    </recommendedName>
</protein>
<keyword evidence="1" id="KW-0805">Transcription regulation</keyword>
<dbReference type="AlphaFoldDB" id="A0A2V5IA84"/>
<keyword evidence="3" id="KW-0804">Transcription</keyword>
<evidence type="ECO:0000256" key="3">
    <source>
        <dbReference type="ARBA" id="ARBA00023163"/>
    </source>
</evidence>
<evidence type="ECO:0000256" key="2">
    <source>
        <dbReference type="ARBA" id="ARBA00023125"/>
    </source>
</evidence>
<dbReference type="CDD" id="cd00067">
    <property type="entry name" value="GAL4"/>
    <property type="match status" value="1"/>
</dbReference>
<dbReference type="EMBL" id="KZ825497">
    <property type="protein sequence ID" value="PYI32042.1"/>
    <property type="molecule type" value="Genomic_DNA"/>
</dbReference>
<dbReference type="PROSITE" id="PS50048">
    <property type="entry name" value="ZN2_CY6_FUNGAL_2"/>
    <property type="match status" value="1"/>
</dbReference>
<evidence type="ECO:0000313" key="7">
    <source>
        <dbReference type="Proteomes" id="UP000248817"/>
    </source>
</evidence>
<dbReference type="InterPro" id="IPR036864">
    <property type="entry name" value="Zn2-C6_fun-type_DNA-bd_sf"/>
</dbReference>
<dbReference type="GO" id="GO:0003677">
    <property type="term" value="F:DNA binding"/>
    <property type="evidence" value="ECO:0007669"/>
    <property type="project" value="UniProtKB-KW"/>
</dbReference>
<evidence type="ECO:0000256" key="1">
    <source>
        <dbReference type="ARBA" id="ARBA00023015"/>
    </source>
</evidence>